<dbReference type="Proteomes" id="UP000245680">
    <property type="component" value="Unassembled WGS sequence"/>
</dbReference>
<reference evidence="2 3" key="1">
    <citation type="submission" date="2018-05" db="EMBL/GenBank/DDBJ databases">
        <title>Rhodobacteraceae gen. nov., sp. nov. isolated from sea water.</title>
        <authorList>
            <person name="Ren Y."/>
        </authorList>
    </citation>
    <scope>NUCLEOTIDE SEQUENCE [LARGE SCALE GENOMIC DNA]</scope>
    <source>
        <strain evidence="2 3">TG-679</strain>
    </source>
</reference>
<proteinExistence type="predicted"/>
<keyword evidence="1" id="KW-1133">Transmembrane helix</keyword>
<dbReference type="AlphaFoldDB" id="A0A2V2LK67"/>
<keyword evidence="1" id="KW-0812">Transmembrane</keyword>
<protein>
    <submittedName>
        <fullName evidence="2">Uncharacterized protein</fullName>
    </submittedName>
</protein>
<comment type="caution">
    <text evidence="2">The sequence shown here is derived from an EMBL/GenBank/DDBJ whole genome shotgun (WGS) entry which is preliminary data.</text>
</comment>
<evidence type="ECO:0000313" key="2">
    <source>
        <dbReference type="EMBL" id="PWR04501.1"/>
    </source>
</evidence>
<feature type="transmembrane region" description="Helical" evidence="1">
    <location>
        <begin position="67"/>
        <end position="84"/>
    </location>
</feature>
<keyword evidence="1" id="KW-0472">Membrane</keyword>
<gene>
    <name evidence="2" type="ORF">DKT77_00600</name>
</gene>
<name>A0A2V2LK67_9RHOB</name>
<dbReference type="EMBL" id="QGKU01000003">
    <property type="protein sequence ID" value="PWR04501.1"/>
    <property type="molecule type" value="Genomic_DNA"/>
</dbReference>
<dbReference type="RefSeq" id="WP_109809803.1">
    <property type="nucleotide sequence ID" value="NZ_QGKU01000003.1"/>
</dbReference>
<keyword evidence="3" id="KW-1185">Reference proteome</keyword>
<sequence length="144" mass="15515">MTRTTKWAIALLMGATIFRAQTILFLPEVQMFGGPAPDGWFGPWLSDTIIGLAVPVMLYLFWTRRSVAVWGALVAYNAVGAFDYSQGLITQAISPMPVEMASAATVYLGIGLFMVAQLVALGLLFRRDVIADFSGADVRSAPPA</sequence>
<organism evidence="2 3">
    <name type="scientific">Meridianimarinicoccus roseus</name>
    <dbReference type="NCBI Taxonomy" id="2072018"/>
    <lineage>
        <taxon>Bacteria</taxon>
        <taxon>Pseudomonadati</taxon>
        <taxon>Pseudomonadota</taxon>
        <taxon>Alphaproteobacteria</taxon>
        <taxon>Rhodobacterales</taxon>
        <taxon>Paracoccaceae</taxon>
        <taxon>Meridianimarinicoccus</taxon>
    </lineage>
</organism>
<evidence type="ECO:0000256" key="1">
    <source>
        <dbReference type="SAM" id="Phobius"/>
    </source>
</evidence>
<dbReference type="OrthoDB" id="1550691at2"/>
<evidence type="ECO:0000313" key="3">
    <source>
        <dbReference type="Proteomes" id="UP000245680"/>
    </source>
</evidence>
<accession>A0A2V2LK67</accession>
<feature type="transmembrane region" description="Helical" evidence="1">
    <location>
        <begin position="44"/>
        <end position="62"/>
    </location>
</feature>
<feature type="transmembrane region" description="Helical" evidence="1">
    <location>
        <begin position="104"/>
        <end position="125"/>
    </location>
</feature>